<feature type="transmembrane region" description="Helical" evidence="1">
    <location>
        <begin position="9"/>
        <end position="29"/>
    </location>
</feature>
<dbReference type="RefSeq" id="WP_406785529.1">
    <property type="nucleotide sequence ID" value="NZ_JBJIAA010000001.1"/>
</dbReference>
<keyword evidence="1" id="KW-0472">Membrane</keyword>
<keyword evidence="1" id="KW-0812">Transmembrane</keyword>
<keyword evidence="1" id="KW-1133">Transmembrane helix</keyword>
<name>A0ABW8TA96_9CLOT</name>
<feature type="transmembrane region" description="Helical" evidence="1">
    <location>
        <begin position="86"/>
        <end position="106"/>
    </location>
</feature>
<accession>A0ABW8TA96</accession>
<dbReference type="InterPro" id="IPR010540">
    <property type="entry name" value="CmpB_TMEM229"/>
</dbReference>
<evidence type="ECO:0000313" key="2">
    <source>
        <dbReference type="EMBL" id="MFL0248850.1"/>
    </source>
</evidence>
<dbReference type="Proteomes" id="UP001623592">
    <property type="component" value="Unassembled WGS sequence"/>
</dbReference>
<reference evidence="2 3" key="1">
    <citation type="submission" date="2024-11" db="EMBL/GenBank/DDBJ databases">
        <authorList>
            <person name="Heng Y.C."/>
            <person name="Lim A.C.H."/>
            <person name="Lee J.K.Y."/>
            <person name="Kittelmann S."/>
        </authorList>
    </citation>
    <scope>NUCLEOTIDE SEQUENCE [LARGE SCALE GENOMIC DNA]</scope>
    <source>
        <strain evidence="2 3">WILCCON 0114</strain>
    </source>
</reference>
<dbReference type="Pfam" id="PF06541">
    <property type="entry name" value="ABC_trans_CmpB"/>
    <property type="match status" value="1"/>
</dbReference>
<feature type="transmembrane region" description="Helical" evidence="1">
    <location>
        <begin position="126"/>
        <end position="147"/>
    </location>
</feature>
<evidence type="ECO:0000313" key="3">
    <source>
        <dbReference type="Proteomes" id="UP001623592"/>
    </source>
</evidence>
<comment type="caution">
    <text evidence="2">The sequence shown here is derived from an EMBL/GenBank/DDBJ whole genome shotgun (WGS) entry which is preliminary data.</text>
</comment>
<feature type="transmembrane region" description="Helical" evidence="1">
    <location>
        <begin position="41"/>
        <end position="65"/>
    </location>
</feature>
<gene>
    <name evidence="2" type="ORF">ACJDT4_00325</name>
</gene>
<protein>
    <submittedName>
        <fullName evidence="2">ABC transporter permease</fullName>
    </submittedName>
</protein>
<proteinExistence type="predicted"/>
<sequence length="166" mass="19288">MKYIKNKIIHFLVFGSIYMNIEILARAVGRELVGYEGIKPLSIMGFTSLWMFLVGGLCGVIIGALNDHQKYCNLKMWQQVLIGGTVITLAELFSGIFFNIYLGLYLWDYSGDKFNFMGQIELKNCIWWYVLPTIIIWLDDALSCYFYEEEKPPSLLSYFKKLITFK</sequence>
<keyword evidence="3" id="KW-1185">Reference proteome</keyword>
<organism evidence="2 3">
    <name type="scientific">Clostridium neuense</name>
    <dbReference type="NCBI Taxonomy" id="1728934"/>
    <lineage>
        <taxon>Bacteria</taxon>
        <taxon>Bacillati</taxon>
        <taxon>Bacillota</taxon>
        <taxon>Clostridia</taxon>
        <taxon>Eubacteriales</taxon>
        <taxon>Clostridiaceae</taxon>
        <taxon>Clostridium</taxon>
    </lineage>
</organism>
<dbReference type="EMBL" id="JBJIAA010000001">
    <property type="protein sequence ID" value="MFL0248850.1"/>
    <property type="molecule type" value="Genomic_DNA"/>
</dbReference>
<evidence type="ECO:0000256" key="1">
    <source>
        <dbReference type="SAM" id="Phobius"/>
    </source>
</evidence>